<feature type="domain" description="PAC" evidence="2">
    <location>
        <begin position="96"/>
        <end position="148"/>
    </location>
</feature>
<dbReference type="AlphaFoldDB" id="A0A6G6Y6M3"/>
<dbReference type="InterPro" id="IPR052155">
    <property type="entry name" value="Biofilm_reg_signaling"/>
</dbReference>
<keyword evidence="5" id="KW-1185">Reference proteome</keyword>
<dbReference type="NCBIfam" id="TIGR00229">
    <property type="entry name" value="sensory_box"/>
    <property type="match status" value="1"/>
</dbReference>
<accession>A0A6G6Y6M3</accession>
<sequence length="302" mass="33188">MYEPAVPQPTPVRTLATVRSSAECRFEATFHNAPIGIAHVAPNGDFLAVNDQFAKITGHSREALLKHGFPQITHPDDLGTDLDNVEALLTGERDRYCMAKRYVRPDGDVVWVNLTVALMRDEEGQPDYFISVIEDISEVRRARTEATRDPLTGLLNRRGLADRLRETRLGAFRDEAPFALVYLDLDRFKQVNDALGHARGDACLKAATEALGGLLRAGDLFARIGGDEFLLILQDCGPDAAVQRVAHFEAAIESIQVSPGWQMGGSFGFVTVRPDDPRSDSQLIDAADIAMFAVKRARCAGR</sequence>
<dbReference type="InterPro" id="IPR000700">
    <property type="entry name" value="PAS-assoc_C"/>
</dbReference>
<dbReference type="RefSeq" id="WP_165327453.1">
    <property type="nucleotide sequence ID" value="NZ_CP049109.1"/>
</dbReference>
<dbReference type="CDD" id="cd00130">
    <property type="entry name" value="PAS"/>
    <property type="match status" value="1"/>
</dbReference>
<dbReference type="KEGG" id="spzr:G5C33_12105"/>
<dbReference type="PROSITE" id="PS50887">
    <property type="entry name" value="GGDEF"/>
    <property type="match status" value="1"/>
</dbReference>
<reference evidence="4 5" key="1">
    <citation type="submission" date="2020-02" db="EMBL/GenBank/DDBJ databases">
        <authorList>
            <person name="Zheng R.K."/>
            <person name="Sun C.M."/>
        </authorList>
    </citation>
    <scope>NUCLEOTIDE SEQUENCE [LARGE SCALE GENOMIC DNA]</scope>
    <source>
        <strain evidence="5">zrk23</strain>
    </source>
</reference>
<evidence type="ECO:0000313" key="5">
    <source>
        <dbReference type="Proteomes" id="UP000501568"/>
    </source>
</evidence>
<dbReference type="SUPFAM" id="SSF55785">
    <property type="entry name" value="PYP-like sensor domain (PAS domain)"/>
    <property type="match status" value="1"/>
</dbReference>
<dbReference type="PANTHER" id="PTHR44757">
    <property type="entry name" value="DIGUANYLATE CYCLASE DGCP"/>
    <property type="match status" value="1"/>
</dbReference>
<dbReference type="Pfam" id="PF00990">
    <property type="entry name" value="GGDEF"/>
    <property type="match status" value="1"/>
</dbReference>
<evidence type="ECO:0000259" key="3">
    <source>
        <dbReference type="PROSITE" id="PS50887"/>
    </source>
</evidence>
<dbReference type="Proteomes" id="UP000501568">
    <property type="component" value="Chromosome"/>
</dbReference>
<dbReference type="PROSITE" id="PS50112">
    <property type="entry name" value="PAS"/>
    <property type="match status" value="1"/>
</dbReference>
<dbReference type="SMART" id="SM00267">
    <property type="entry name" value="GGDEF"/>
    <property type="match status" value="1"/>
</dbReference>
<dbReference type="SMART" id="SM00086">
    <property type="entry name" value="PAC"/>
    <property type="match status" value="1"/>
</dbReference>
<dbReference type="NCBIfam" id="TIGR00254">
    <property type="entry name" value="GGDEF"/>
    <property type="match status" value="1"/>
</dbReference>
<protein>
    <submittedName>
        <fullName evidence="4">Diguanylate cyclase</fullName>
    </submittedName>
</protein>
<gene>
    <name evidence="4" type="ORF">G5C33_12105</name>
</gene>
<dbReference type="CDD" id="cd01949">
    <property type="entry name" value="GGDEF"/>
    <property type="match status" value="1"/>
</dbReference>
<dbReference type="InterPro" id="IPR029787">
    <property type="entry name" value="Nucleotide_cyclase"/>
</dbReference>
<dbReference type="InterPro" id="IPR043128">
    <property type="entry name" value="Rev_trsase/Diguanyl_cyclase"/>
</dbReference>
<dbReference type="InterPro" id="IPR000160">
    <property type="entry name" value="GGDEF_dom"/>
</dbReference>
<feature type="domain" description="GGDEF" evidence="3">
    <location>
        <begin position="176"/>
        <end position="302"/>
    </location>
</feature>
<dbReference type="InterPro" id="IPR000014">
    <property type="entry name" value="PAS"/>
</dbReference>
<proteinExistence type="predicted"/>
<dbReference type="InterPro" id="IPR013655">
    <property type="entry name" value="PAS_fold_3"/>
</dbReference>
<dbReference type="PROSITE" id="PS50113">
    <property type="entry name" value="PAC"/>
    <property type="match status" value="1"/>
</dbReference>
<dbReference type="Gene3D" id="3.30.70.270">
    <property type="match status" value="1"/>
</dbReference>
<dbReference type="SUPFAM" id="SSF55073">
    <property type="entry name" value="Nucleotide cyclase"/>
    <property type="match status" value="1"/>
</dbReference>
<dbReference type="Pfam" id="PF08447">
    <property type="entry name" value="PAS_3"/>
    <property type="match status" value="1"/>
</dbReference>
<dbReference type="PANTHER" id="PTHR44757:SF2">
    <property type="entry name" value="BIOFILM ARCHITECTURE MAINTENANCE PROTEIN MBAA"/>
    <property type="match status" value="1"/>
</dbReference>
<organism evidence="4 5">
    <name type="scientific">Stakelama tenebrarum</name>
    <dbReference type="NCBI Taxonomy" id="2711215"/>
    <lineage>
        <taxon>Bacteria</taxon>
        <taxon>Pseudomonadati</taxon>
        <taxon>Pseudomonadota</taxon>
        <taxon>Alphaproteobacteria</taxon>
        <taxon>Sphingomonadales</taxon>
        <taxon>Sphingomonadaceae</taxon>
        <taxon>Stakelama</taxon>
    </lineage>
</organism>
<dbReference type="SMART" id="SM00091">
    <property type="entry name" value="PAS"/>
    <property type="match status" value="1"/>
</dbReference>
<dbReference type="Gene3D" id="3.30.450.20">
    <property type="entry name" value="PAS domain"/>
    <property type="match status" value="1"/>
</dbReference>
<evidence type="ECO:0000313" key="4">
    <source>
        <dbReference type="EMBL" id="QIG80447.1"/>
    </source>
</evidence>
<dbReference type="InterPro" id="IPR035965">
    <property type="entry name" value="PAS-like_dom_sf"/>
</dbReference>
<evidence type="ECO:0000259" key="1">
    <source>
        <dbReference type="PROSITE" id="PS50112"/>
    </source>
</evidence>
<dbReference type="EMBL" id="CP049109">
    <property type="protein sequence ID" value="QIG80447.1"/>
    <property type="molecule type" value="Genomic_DNA"/>
</dbReference>
<evidence type="ECO:0000259" key="2">
    <source>
        <dbReference type="PROSITE" id="PS50113"/>
    </source>
</evidence>
<name>A0A6G6Y6M3_9SPHN</name>
<feature type="domain" description="PAS" evidence="1">
    <location>
        <begin position="22"/>
        <end position="92"/>
    </location>
</feature>
<dbReference type="InterPro" id="IPR001610">
    <property type="entry name" value="PAC"/>
</dbReference>